<accession>A0A0B5FAD2</accession>
<evidence type="ECO:0000259" key="2">
    <source>
        <dbReference type="Pfam" id="PF20469"/>
    </source>
</evidence>
<dbReference type="InterPro" id="IPR051396">
    <property type="entry name" value="Bact_Antivir_Def_Nuclease"/>
</dbReference>
<protein>
    <submittedName>
        <fullName evidence="3">Uncharacterized protein</fullName>
    </submittedName>
</protein>
<gene>
    <name evidence="3" type="ORF">SLNWT_7041</name>
</gene>
<dbReference type="InterPro" id="IPR034139">
    <property type="entry name" value="TOPRIM_OLD"/>
</dbReference>
<evidence type="ECO:0000313" key="3">
    <source>
        <dbReference type="EMBL" id="AJE87417.1"/>
    </source>
</evidence>
<name>A0A0B5FAD2_STRA4</name>
<feature type="domain" description="OLD protein-like TOPRIM" evidence="2">
    <location>
        <begin position="383"/>
        <end position="449"/>
    </location>
</feature>
<evidence type="ECO:0000313" key="4">
    <source>
        <dbReference type="Proteomes" id="UP000031523"/>
    </source>
</evidence>
<organism evidence="3 4">
    <name type="scientific">Streptomyces albus (strain ATCC 21838 / DSM 41398 / FERM P-419 / JCM 4703 / NBRC 107858)</name>
    <dbReference type="NCBI Taxonomy" id="1081613"/>
    <lineage>
        <taxon>Bacteria</taxon>
        <taxon>Bacillati</taxon>
        <taxon>Actinomycetota</taxon>
        <taxon>Actinomycetes</taxon>
        <taxon>Kitasatosporales</taxon>
        <taxon>Streptomycetaceae</taxon>
        <taxon>Streptomyces</taxon>
    </lineage>
</organism>
<reference evidence="3 4" key="1">
    <citation type="submission" date="2015-01" db="EMBL/GenBank/DDBJ databases">
        <title>Enhanced salinomycin production by adjusting the supply of polyketide extender units in Streptomyce albus DSM 41398.</title>
        <authorList>
            <person name="Lu C."/>
        </authorList>
    </citation>
    <scope>NUCLEOTIDE SEQUENCE [LARGE SCALE GENOMIC DNA]</scope>
    <source>
        <strain evidence="4">ATCC 21838 / DSM 41398 / FERM P-419 / JCM 4703 / NBRC 107858</strain>
    </source>
</reference>
<dbReference type="EMBL" id="CP010519">
    <property type="protein sequence ID" value="AJE87417.1"/>
    <property type="molecule type" value="Genomic_DNA"/>
</dbReference>
<proteinExistence type="predicted"/>
<dbReference type="Gene3D" id="3.40.50.300">
    <property type="entry name" value="P-loop containing nucleotide triphosphate hydrolases"/>
    <property type="match status" value="2"/>
</dbReference>
<sequence length="651" mass="71590">MRISRVLVENYRNFRKLLIDPFPPSAVIVGENGVGKTNFLRALRIVLDPDLPDSARWLRPEDICEASAASYSDGVRVRIEVDITDFAGELAAEASLDGCFVSLDPLTARLTYVFEPLASVAESAGRQLTRDDYTWDISAGIDGDRDGKRIRRDINFTVLQALRDAVGDLSRWRDSPLQDLLELRRPQQAALTSTAEEVATAMETLAREPEIGRLAEELSNRLTSMAGERTDIAPSFGFASSDPDRLIRSIRLFVDRAGTRSVSDASTGNANILYLALLLERSRLRKESNAIVDTILGVEEPEAHLHPVLQRQVFSHLLHNEASLMVTTHSPHIAAVSRLDSLILLRKTADGSTAASYTSRADFSADEKEDLERYLDVSRAELLFCSAAILVEGTAEVYLVPALAQALGFNLDAYGVIVANIGGTDFLPFRQLLGEDSLNIPHVILTDGDPTNKKGEYLHYGLSRAAKLMHGAAVDEFTQRVEEFLAKDPESATLDLRLEAAKVGVFMGPKTLEVDVAPLLGPHMVKAHDQFNDVSENLKEKFKVAVDGLNDGDSSHQKQLLLRIDSISKGRFAQRLAHHVEQDGLASFRDAMCGQAPSELLPSGNAYRFSEQLFTDSTYGYLISALDNVSRQVRNHGLFEVKPALPGPEAQ</sequence>
<dbReference type="AlphaFoldDB" id="A0A0B5FAD2"/>
<keyword evidence="4" id="KW-1185">Reference proteome</keyword>
<dbReference type="PANTHER" id="PTHR43581">
    <property type="entry name" value="ATP/GTP PHOSPHATASE"/>
    <property type="match status" value="1"/>
</dbReference>
<dbReference type="Pfam" id="PF13304">
    <property type="entry name" value="AAA_21"/>
    <property type="match status" value="1"/>
</dbReference>
<dbReference type="GO" id="GO:0016887">
    <property type="term" value="F:ATP hydrolysis activity"/>
    <property type="evidence" value="ECO:0007669"/>
    <property type="project" value="InterPro"/>
</dbReference>
<dbReference type="SUPFAM" id="SSF52540">
    <property type="entry name" value="P-loop containing nucleoside triphosphate hydrolases"/>
    <property type="match status" value="1"/>
</dbReference>
<dbReference type="GO" id="GO:0005524">
    <property type="term" value="F:ATP binding"/>
    <property type="evidence" value="ECO:0007669"/>
    <property type="project" value="InterPro"/>
</dbReference>
<dbReference type="Proteomes" id="UP000031523">
    <property type="component" value="Chromosome"/>
</dbReference>
<dbReference type="KEGG" id="sals:SLNWT_7041"/>
<dbReference type="CDD" id="cd01026">
    <property type="entry name" value="TOPRIM_OLD"/>
    <property type="match status" value="1"/>
</dbReference>
<dbReference type="InterPro" id="IPR027417">
    <property type="entry name" value="P-loop_NTPase"/>
</dbReference>
<evidence type="ECO:0000259" key="1">
    <source>
        <dbReference type="Pfam" id="PF13304"/>
    </source>
</evidence>
<feature type="domain" description="ATPase AAA-type core" evidence="1">
    <location>
        <begin position="26"/>
        <end position="333"/>
    </location>
</feature>
<dbReference type="InterPro" id="IPR003959">
    <property type="entry name" value="ATPase_AAA_core"/>
</dbReference>
<dbReference type="PANTHER" id="PTHR43581:SF4">
    <property type="entry name" value="ATP_GTP PHOSPHATASE"/>
    <property type="match status" value="1"/>
</dbReference>
<dbReference type="Pfam" id="PF20469">
    <property type="entry name" value="OLD-like_TOPRIM"/>
    <property type="match status" value="1"/>
</dbReference>